<protein>
    <submittedName>
        <fullName evidence="13">Carboxypeptidase D</fullName>
    </submittedName>
</protein>
<keyword evidence="11" id="KW-0732">Signal</keyword>
<dbReference type="InParanoid" id="A0A067RRP6"/>
<dbReference type="CDD" id="cd03868">
    <property type="entry name" value="M14_CPD_I"/>
    <property type="match status" value="1"/>
</dbReference>
<dbReference type="CDD" id="cd11308">
    <property type="entry name" value="Peptidase_M14NE-CP-C_like"/>
    <property type="match status" value="3"/>
</dbReference>
<dbReference type="PROSITE" id="PS00132">
    <property type="entry name" value="CARBOXYPEPT_ZN_1"/>
    <property type="match status" value="3"/>
</dbReference>
<keyword evidence="7" id="KW-0862">Zinc</keyword>
<feature type="active site" description="Proton donor/acceptor" evidence="9">
    <location>
        <position position="307"/>
    </location>
</feature>
<keyword evidence="3 13" id="KW-0121">Carboxypeptidase</keyword>
<keyword evidence="4" id="KW-0645">Protease</keyword>
<dbReference type="InterPro" id="IPR057247">
    <property type="entry name" value="CARBOXYPEPT_ZN_2"/>
</dbReference>
<dbReference type="Gene3D" id="2.60.40.1120">
    <property type="entry name" value="Carboxypeptidase-like, regulatory domain"/>
    <property type="match status" value="4"/>
</dbReference>
<dbReference type="CDD" id="cd03858">
    <property type="entry name" value="M14_CP_N-E_like"/>
    <property type="match status" value="1"/>
</dbReference>
<feature type="transmembrane region" description="Helical" evidence="10">
    <location>
        <begin position="1585"/>
        <end position="1608"/>
    </location>
</feature>
<dbReference type="Pfam" id="PF13620">
    <property type="entry name" value="CarboxypepD_reg"/>
    <property type="match status" value="3"/>
</dbReference>
<dbReference type="Gene3D" id="3.40.630.10">
    <property type="entry name" value="Zn peptidases"/>
    <property type="match status" value="4"/>
</dbReference>
<keyword evidence="10" id="KW-0472">Membrane</keyword>
<dbReference type="MEROPS" id="M14.037"/>
<evidence type="ECO:0000256" key="1">
    <source>
        <dbReference type="ARBA" id="ARBA00001947"/>
    </source>
</evidence>
<dbReference type="OMA" id="CCKYPPG"/>
<dbReference type="GO" id="GO:0008270">
    <property type="term" value="F:zinc ion binding"/>
    <property type="evidence" value="ECO:0007669"/>
    <property type="project" value="InterPro"/>
</dbReference>
<accession>A0A067RRP6</accession>
<keyword evidence="14" id="KW-1185">Reference proteome</keyword>
<keyword evidence="8" id="KW-0325">Glycoprotein</keyword>
<dbReference type="CDD" id="cd06245">
    <property type="entry name" value="M14_CPD_III"/>
    <property type="match status" value="1"/>
</dbReference>
<reference evidence="13 14" key="1">
    <citation type="journal article" date="2014" name="Nat. Commun.">
        <title>Molecular traces of alternative social organization in a termite genome.</title>
        <authorList>
            <person name="Terrapon N."/>
            <person name="Li C."/>
            <person name="Robertson H.M."/>
            <person name="Ji L."/>
            <person name="Meng X."/>
            <person name="Booth W."/>
            <person name="Chen Z."/>
            <person name="Childers C.P."/>
            <person name="Glastad K.M."/>
            <person name="Gokhale K."/>
            <person name="Gowin J."/>
            <person name="Gronenberg W."/>
            <person name="Hermansen R.A."/>
            <person name="Hu H."/>
            <person name="Hunt B.G."/>
            <person name="Huylmans A.K."/>
            <person name="Khalil S.M."/>
            <person name="Mitchell R.D."/>
            <person name="Munoz-Torres M.C."/>
            <person name="Mustard J.A."/>
            <person name="Pan H."/>
            <person name="Reese J.T."/>
            <person name="Scharf M.E."/>
            <person name="Sun F."/>
            <person name="Vogel H."/>
            <person name="Xiao J."/>
            <person name="Yang W."/>
            <person name="Yang Z."/>
            <person name="Yang Z."/>
            <person name="Zhou J."/>
            <person name="Zhu J."/>
            <person name="Brent C.S."/>
            <person name="Elsik C.G."/>
            <person name="Goodisman M.A."/>
            <person name="Liberles D.A."/>
            <person name="Roe R.M."/>
            <person name="Vargo E.L."/>
            <person name="Vilcinskas A."/>
            <person name="Wang J."/>
            <person name="Bornberg-Bauer E."/>
            <person name="Korb J."/>
            <person name="Zhang G."/>
            <person name="Liebig J."/>
        </authorList>
    </citation>
    <scope>NUCLEOTIDE SEQUENCE [LARGE SCALE GENOMIC DNA]</scope>
    <source>
        <tissue evidence="13">Whole organism</tissue>
    </source>
</reference>
<dbReference type="InterPro" id="IPR033848">
    <property type="entry name" value="M14_CPD_III"/>
</dbReference>
<evidence type="ECO:0000256" key="5">
    <source>
        <dbReference type="ARBA" id="ARBA00022723"/>
    </source>
</evidence>
<comment type="cofactor">
    <cofactor evidence="1">
        <name>Zn(2+)</name>
        <dbReference type="ChEBI" id="CHEBI:29105"/>
    </cofactor>
</comment>
<evidence type="ECO:0000256" key="10">
    <source>
        <dbReference type="SAM" id="Phobius"/>
    </source>
</evidence>
<feature type="active site" description="Proton donor/acceptor" evidence="9">
    <location>
        <position position="711"/>
    </location>
</feature>
<proteinExistence type="inferred from homology"/>
<evidence type="ECO:0000313" key="13">
    <source>
        <dbReference type="EMBL" id="KDR22449.1"/>
    </source>
</evidence>
<feature type="domain" description="Peptidase M14" evidence="12">
    <location>
        <begin position="40"/>
        <end position="337"/>
    </location>
</feature>
<dbReference type="GO" id="GO:0004181">
    <property type="term" value="F:metallocarboxypeptidase activity"/>
    <property type="evidence" value="ECO:0007669"/>
    <property type="project" value="InterPro"/>
</dbReference>
<dbReference type="PANTHER" id="PTHR11532">
    <property type="entry name" value="PROTEASE M14 CARBOXYPEPTIDASE"/>
    <property type="match status" value="1"/>
</dbReference>
<dbReference type="EMBL" id="KK852507">
    <property type="protein sequence ID" value="KDR22449.1"/>
    <property type="molecule type" value="Genomic_DNA"/>
</dbReference>
<evidence type="ECO:0000256" key="3">
    <source>
        <dbReference type="ARBA" id="ARBA00022645"/>
    </source>
</evidence>
<dbReference type="OrthoDB" id="10249045at2759"/>
<dbReference type="GO" id="GO:0016485">
    <property type="term" value="P:protein processing"/>
    <property type="evidence" value="ECO:0007669"/>
    <property type="project" value="TreeGrafter"/>
</dbReference>
<dbReference type="InterPro" id="IPR057246">
    <property type="entry name" value="CARBOXYPEPT_ZN_1"/>
</dbReference>
<gene>
    <name evidence="13" type="ORF">L798_01444</name>
</gene>
<evidence type="ECO:0000256" key="7">
    <source>
        <dbReference type="ARBA" id="ARBA00022833"/>
    </source>
</evidence>
<feature type="signal peptide" evidence="11">
    <location>
        <begin position="1"/>
        <end position="21"/>
    </location>
</feature>
<evidence type="ECO:0000259" key="12">
    <source>
        <dbReference type="PROSITE" id="PS52035"/>
    </source>
</evidence>
<feature type="domain" description="Peptidase M14" evidence="12">
    <location>
        <begin position="449"/>
        <end position="741"/>
    </location>
</feature>
<keyword evidence="6" id="KW-0378">Hydrolase</keyword>
<feature type="chain" id="PRO_5001645467" evidence="11">
    <location>
        <begin position="22"/>
        <end position="1684"/>
    </location>
</feature>
<organism evidence="13 14">
    <name type="scientific">Zootermopsis nevadensis</name>
    <name type="common">Dampwood termite</name>
    <dbReference type="NCBI Taxonomy" id="136037"/>
    <lineage>
        <taxon>Eukaryota</taxon>
        <taxon>Metazoa</taxon>
        <taxon>Ecdysozoa</taxon>
        <taxon>Arthropoda</taxon>
        <taxon>Hexapoda</taxon>
        <taxon>Insecta</taxon>
        <taxon>Pterygota</taxon>
        <taxon>Neoptera</taxon>
        <taxon>Polyneoptera</taxon>
        <taxon>Dictyoptera</taxon>
        <taxon>Blattodea</taxon>
        <taxon>Blattoidea</taxon>
        <taxon>Termitoidae</taxon>
        <taxon>Termopsidae</taxon>
        <taxon>Zootermopsis</taxon>
    </lineage>
</organism>
<evidence type="ECO:0000256" key="11">
    <source>
        <dbReference type="SAM" id="SignalP"/>
    </source>
</evidence>
<dbReference type="InterPro" id="IPR000834">
    <property type="entry name" value="Peptidase_M14"/>
</dbReference>
<comment type="similarity">
    <text evidence="2 9">Belongs to the peptidase M14 family.</text>
</comment>
<evidence type="ECO:0000256" key="4">
    <source>
        <dbReference type="ARBA" id="ARBA00022670"/>
    </source>
</evidence>
<dbReference type="InterPro" id="IPR008969">
    <property type="entry name" value="CarboxyPept-like_regulatory"/>
</dbReference>
<keyword evidence="5" id="KW-0479">Metal-binding</keyword>
<dbReference type="PRINTS" id="PR00765">
    <property type="entry name" value="CRBOXYPTASEA"/>
</dbReference>
<dbReference type="FunFam" id="3.40.630.10:FF:000020">
    <property type="entry name" value="Carboxypeptidase D"/>
    <property type="match status" value="2"/>
</dbReference>
<dbReference type="SMART" id="SM00631">
    <property type="entry name" value="Zn_pept"/>
    <property type="match status" value="3"/>
</dbReference>
<evidence type="ECO:0000256" key="6">
    <source>
        <dbReference type="ARBA" id="ARBA00022801"/>
    </source>
</evidence>
<dbReference type="eggNOG" id="KOG2649">
    <property type="taxonomic scope" value="Eukaryota"/>
</dbReference>
<sequence length="1684" mass="186753">MGLCKVFSALIFLLIVCVCTSNSVSISRKLQNEDFLYPSRYNNYEEMTNLFRDLNSTYPHLAKLHSIGKSVQNRDLWVLEISGNVHQRSLGEPMFKYVANMHGDETVGRELMIFLAQYLLKNYGSDARVTHLVNTTDIFLMPSLNPDGYEASQEGLCDSKSRFEGRLNANGADLNRDFPDQFDTKETSGNILDGRQNETVAVMTWIVSNPFVLSGNLHGGAVVASYPFDDSGTGRECCVDSPSPDNDLFKHLARVYASANPIMRTGNACPPEYFGRGITNGAHWYEVKGGMQDFNYVHSNCFEVTFELSCCKFPNSSVLSMEWANNKESLLSFIEATHMGVKGVVTDEDGNGIEGAQIGVLGILHNVSTTSHGEYWRLLLPGTYNLVVSAWGYEPVTPVPITVVQGNTTIMNFSLRFASPQSAGDESDLNVVSPPPHDEYGFITPTEFKHHKFQELEAQLQLLASNYPNITRLYEIGSSVEGRKLYVMEISDKPGTHEQGEPEFKYVANMHGNEVVGRELLLLLIKYLCENYGTDQRITNIVNSTRIHILPTMNPDGYEHAFPGDFSSLVGRPNFHGVDLNRNFPDQFGVTQFNAKAEPETLAVMKWIHLYPFVLSANLHGGTLVANMPYDDNPTQTSGQPYVTPDDAVFKMLAEAYSSAHKKMHLGKPCPKASNEEFSDGIVNGARWYVVSGGMQDWNYLNTNCFEITLELGCYKFPPANQLPTFWLDNREALLAYIEAVHKGVHGFVRSTGGNGLSNVTISVQGINHNITTAADGDFWRLLVPGKYIVTASAHGYESETLEAVVPADGTGSVSLNFTLLRDNPELWSSRSDYGLKENLASGKYLSNNELRQAMASLETLNPLVAELHDNNNMVPLPITSLKLTDEAGAPEENKFHIVLIGGLYASQPVGRELLIRLARHLVAGYGRRNPSILSILSKAVIHVMPDIDPSFNTTDNPVCNPPNNPAETGYQFLVPQNGTSEAADALKSMMEKEEFDLALNIEGGGIYVSLPTTEIDSLTTAVFRMLAERYIRDHPKMSLFQQSNSCKQQLTTPGSEDSIEIVDNKVMTLAYQQYGVPMVTAHVSCCKYAPASDLASLWRENLNSFIEFLAAVQQGIRGYVEDINREPLRDAVVWIKGLEKPLRLTKNAAFFKAMLPPGDYKLEVSCPEHLPKTVSVRVLKNQLNDVKVILDRTEGQGDGYHTYIQIQKHLKHLNSNYPGISRLYSIGSSVNSKDIQVLELGLQTRDSTIRGYPAIVYVGNLHGNEPVTTEILLNLVHHLLSSYKNDNRITKLLETLSVHIVLDANPDHLASTEKQKFPEDCNSSSISGVNGNGVNLDTDFPSEANKKQLPQPETQALMDLLQKTVPVLTVALRAGSLHVDIPYAGGRGSKEGNRYATSDEEIYRNLGKYYVSHHPTMGDGHPNCTSDSRDVFENGVINAGSWRDRNGSMIDYSYVNTSTFQLDVFVDCCGSPEKSRLPTLWNEHKESLLAMMDAVTKGITGYAIDGENRPISVADVHVEGSTHVVNVTASGAYWRLLPPGDHTVTVSARGYLPTTKLVHVTDKDSAPIMFRLYRDETVMGLPRMVFIMLAGTVCMALVVLGICFYTVCQKRAKRDRRDYYFSPLPQKLLLEGDYKDVADSFNTPLTGSSTVAQPYYDDDEDSGSEEDIVLIHPSHQKWEPSST</sequence>
<dbReference type="Proteomes" id="UP000027135">
    <property type="component" value="Unassembled WGS sequence"/>
</dbReference>
<feature type="domain" description="Peptidase M14" evidence="12">
    <location>
        <begin position="1200"/>
        <end position="1496"/>
    </location>
</feature>
<dbReference type="SUPFAM" id="SSF53187">
    <property type="entry name" value="Zn-dependent exopeptidases"/>
    <property type="match status" value="4"/>
</dbReference>
<dbReference type="Pfam" id="PF00246">
    <property type="entry name" value="Peptidase_M14"/>
    <property type="match status" value="4"/>
</dbReference>
<evidence type="ECO:0000313" key="14">
    <source>
        <dbReference type="Proteomes" id="UP000027135"/>
    </source>
</evidence>
<dbReference type="SUPFAM" id="SSF49464">
    <property type="entry name" value="Carboxypeptidase regulatory domain-like"/>
    <property type="match status" value="4"/>
</dbReference>
<evidence type="ECO:0000256" key="9">
    <source>
        <dbReference type="PROSITE-ProRule" id="PRU01379"/>
    </source>
</evidence>
<evidence type="ECO:0000256" key="8">
    <source>
        <dbReference type="ARBA" id="ARBA00023180"/>
    </source>
</evidence>
<dbReference type="GO" id="GO:0006518">
    <property type="term" value="P:peptide metabolic process"/>
    <property type="evidence" value="ECO:0007669"/>
    <property type="project" value="TreeGrafter"/>
</dbReference>
<dbReference type="PROSITE" id="PS52035">
    <property type="entry name" value="PEPTIDASE_M14"/>
    <property type="match status" value="4"/>
</dbReference>
<evidence type="ECO:0000256" key="2">
    <source>
        <dbReference type="ARBA" id="ARBA00005988"/>
    </source>
</evidence>
<dbReference type="PROSITE" id="PS00133">
    <property type="entry name" value="CARBOXYPEPT_ZN_2"/>
    <property type="match status" value="2"/>
</dbReference>
<dbReference type="GO" id="GO:0005615">
    <property type="term" value="C:extracellular space"/>
    <property type="evidence" value="ECO:0007669"/>
    <property type="project" value="TreeGrafter"/>
</dbReference>
<dbReference type="InterPro" id="IPR050753">
    <property type="entry name" value="Peptidase_M14_domain"/>
</dbReference>
<feature type="domain" description="Peptidase M14" evidence="12">
    <location>
        <begin position="844"/>
        <end position="1113"/>
    </location>
</feature>
<keyword evidence="10" id="KW-1133">Transmembrane helix</keyword>
<dbReference type="FunCoup" id="A0A067RRP6">
    <property type="interactions" value="671"/>
</dbReference>
<comment type="caution">
    <text evidence="9">Lacks conserved residue(s) required for the propagation of feature annotation.</text>
</comment>
<keyword evidence="10" id="KW-0812">Transmembrane</keyword>
<dbReference type="PANTHER" id="PTHR11532:SF62">
    <property type="entry name" value="CARBOXYPEPTIDASE D"/>
    <property type="match status" value="1"/>
</dbReference>
<name>A0A067RRP6_ZOONE</name>